<accession>A0ABN6ZG58</accession>
<dbReference type="Proteomes" id="UP001432099">
    <property type="component" value="Chromosome"/>
</dbReference>
<proteinExistence type="predicted"/>
<keyword evidence="2" id="KW-1185">Reference proteome</keyword>
<evidence type="ECO:0000313" key="1">
    <source>
        <dbReference type="EMBL" id="BEH90940.1"/>
    </source>
</evidence>
<dbReference type="RefSeq" id="WP_338618020.1">
    <property type="nucleotide sequence ID" value="NZ_AP028127.1"/>
</dbReference>
<protein>
    <recommendedName>
        <fullName evidence="3">YolD-like family protein</fullName>
    </recommendedName>
</protein>
<reference evidence="1" key="1">
    <citation type="journal article" date="2024" name="Int. J. Syst. Evol. Microbiol.">
        <title>Turicibacter faecis sp. nov., isolated from faeces of heart failure mouse model.</title>
        <authorList>
            <person name="Imamura Y."/>
            <person name="Motooka D."/>
            <person name="Nakajima Y."/>
            <person name="Ito S."/>
            <person name="Kitakaze M."/>
            <person name="Iida T."/>
            <person name="Nakamura S."/>
        </authorList>
    </citation>
    <scope>NUCLEOTIDE SEQUENCE</scope>
    <source>
        <strain evidence="1">TC023</strain>
    </source>
</reference>
<name>A0ABN6ZG58_9FIRM</name>
<dbReference type="EMBL" id="AP028127">
    <property type="protein sequence ID" value="BEH90940.1"/>
    <property type="molecule type" value="Genomic_DNA"/>
</dbReference>
<organism evidence="1 2">
    <name type="scientific">Turicibacter faecis</name>
    <dbReference type="NCBI Taxonomy" id="2963365"/>
    <lineage>
        <taxon>Bacteria</taxon>
        <taxon>Bacillati</taxon>
        <taxon>Bacillota</taxon>
        <taxon>Erysipelotrichia</taxon>
        <taxon>Erysipelotrichales</taxon>
        <taxon>Turicibacteraceae</taxon>
        <taxon>Turicibacter</taxon>
    </lineage>
</organism>
<evidence type="ECO:0008006" key="3">
    <source>
        <dbReference type="Google" id="ProtNLM"/>
    </source>
</evidence>
<evidence type="ECO:0000313" key="2">
    <source>
        <dbReference type="Proteomes" id="UP001432099"/>
    </source>
</evidence>
<sequence>MTTNHYQDIIHLSYRKSTRRPQMTNRQRAAQFAPFAALTGHEAAIKEVARLTDAKVELDETRIGALHAALHTVALTIKNAPLVKVTYFKPDDKKGGGTYVTVQERVRKIDAYHQQLVFKSGAFIPIMDILTIECLDPVHEGSLD</sequence>
<gene>
    <name evidence="1" type="ORF">T23_10420</name>
</gene>